<accession>A0A1G5J3G6</accession>
<feature type="transmembrane region" description="Helical" evidence="1">
    <location>
        <begin position="6"/>
        <end position="29"/>
    </location>
</feature>
<gene>
    <name evidence="3" type="ORF">SAMN03080606_02651</name>
</gene>
<dbReference type="PANTHER" id="PTHR40047">
    <property type="entry name" value="UPF0703 PROTEIN YCGQ"/>
    <property type="match status" value="1"/>
</dbReference>
<dbReference type="PANTHER" id="PTHR40047:SF1">
    <property type="entry name" value="UPF0703 PROTEIN YCGQ"/>
    <property type="match status" value="1"/>
</dbReference>
<dbReference type="InterPro" id="IPR015402">
    <property type="entry name" value="DUF1980"/>
</dbReference>
<organism evidence="3 4">
    <name type="scientific">Alkaliphilus peptidifermentans DSM 18978</name>
    <dbReference type="NCBI Taxonomy" id="1120976"/>
    <lineage>
        <taxon>Bacteria</taxon>
        <taxon>Bacillati</taxon>
        <taxon>Bacillota</taxon>
        <taxon>Clostridia</taxon>
        <taxon>Peptostreptococcales</taxon>
        <taxon>Natronincolaceae</taxon>
        <taxon>Alkaliphilus</taxon>
    </lineage>
</organism>
<evidence type="ECO:0000256" key="1">
    <source>
        <dbReference type="SAM" id="Phobius"/>
    </source>
</evidence>
<protein>
    <submittedName>
        <fullName evidence="3">Putative membrane protein</fullName>
    </submittedName>
</protein>
<dbReference type="STRING" id="1120976.SAMN03080606_02651"/>
<keyword evidence="1" id="KW-1133">Transmembrane helix</keyword>
<dbReference type="NCBIfam" id="TIGR03943">
    <property type="entry name" value="TIGR03943 family putative permease subunit"/>
    <property type="match status" value="1"/>
</dbReference>
<keyword evidence="1" id="KW-0812">Transmembrane</keyword>
<dbReference type="AlphaFoldDB" id="A0A1G5J3G6"/>
<evidence type="ECO:0000313" key="3">
    <source>
        <dbReference type="EMBL" id="SCY82822.1"/>
    </source>
</evidence>
<dbReference type="Proteomes" id="UP000198636">
    <property type="component" value="Unassembled WGS sequence"/>
</dbReference>
<feature type="transmembrane region" description="Helical" evidence="1">
    <location>
        <begin position="50"/>
        <end position="71"/>
    </location>
</feature>
<dbReference type="RefSeq" id="WP_091544244.1">
    <property type="nucleotide sequence ID" value="NZ_FMUS01000017.1"/>
</dbReference>
<evidence type="ECO:0000259" key="2">
    <source>
        <dbReference type="Pfam" id="PF21537"/>
    </source>
</evidence>
<dbReference type="InterPro" id="IPR048447">
    <property type="entry name" value="DUF1980_C"/>
</dbReference>
<sequence>MEIIPTLALLAHHIVVGLFIYVFLYNRFLKSYWTEEELVIIDYKDKTKGITFLMAAYYLVIIISILLSLTYNNQLSNLQSTIIGQQYNTKTQRQEDTKQEEYISLISQDIVFTDENYLENIIKLMYNFNQYHGGAIEISGFIYMEESKDEHSFIIAREVITCCDAHAEIIGIQCYWENQLPKENSWVKITGYLQSIYAFDEKLKGEVNLPLIIVDSIEEILPPEDPYLYP</sequence>
<dbReference type="OrthoDB" id="9770408at2"/>
<dbReference type="InterPro" id="IPR052955">
    <property type="entry name" value="UPF0703_membrane_permease"/>
</dbReference>
<feature type="domain" description="DUF1980" evidence="2">
    <location>
        <begin position="87"/>
        <end position="230"/>
    </location>
</feature>
<evidence type="ECO:0000313" key="4">
    <source>
        <dbReference type="Proteomes" id="UP000198636"/>
    </source>
</evidence>
<name>A0A1G5J3G6_9FIRM</name>
<dbReference type="EMBL" id="FMUS01000017">
    <property type="protein sequence ID" value="SCY82822.1"/>
    <property type="molecule type" value="Genomic_DNA"/>
</dbReference>
<keyword evidence="1" id="KW-0472">Membrane</keyword>
<proteinExistence type="predicted"/>
<dbReference type="Pfam" id="PF21537">
    <property type="entry name" value="DUF1980_C"/>
    <property type="match status" value="1"/>
</dbReference>
<keyword evidence="4" id="KW-1185">Reference proteome</keyword>
<reference evidence="3 4" key="1">
    <citation type="submission" date="2016-10" db="EMBL/GenBank/DDBJ databases">
        <authorList>
            <person name="de Groot N.N."/>
        </authorList>
    </citation>
    <scope>NUCLEOTIDE SEQUENCE [LARGE SCALE GENOMIC DNA]</scope>
    <source>
        <strain evidence="3 4">DSM 18978</strain>
    </source>
</reference>